<feature type="compositionally biased region" description="Basic and acidic residues" evidence="1">
    <location>
        <begin position="113"/>
        <end position="130"/>
    </location>
</feature>
<keyword evidence="3" id="KW-1185">Reference proteome</keyword>
<feature type="region of interest" description="Disordered" evidence="1">
    <location>
        <begin position="113"/>
        <end position="142"/>
    </location>
</feature>
<gene>
    <name evidence="2" type="ORF">TNCV_809601</name>
</gene>
<reference evidence="2" key="1">
    <citation type="submission" date="2020-08" db="EMBL/GenBank/DDBJ databases">
        <title>Multicomponent nature underlies the extraordinary mechanical properties of spider dragline silk.</title>
        <authorList>
            <person name="Kono N."/>
            <person name="Nakamura H."/>
            <person name="Mori M."/>
            <person name="Yoshida Y."/>
            <person name="Ohtoshi R."/>
            <person name="Malay A.D."/>
            <person name="Moran D.A.P."/>
            <person name="Tomita M."/>
            <person name="Numata K."/>
            <person name="Arakawa K."/>
        </authorList>
    </citation>
    <scope>NUCLEOTIDE SEQUENCE</scope>
</reference>
<evidence type="ECO:0000313" key="3">
    <source>
        <dbReference type="Proteomes" id="UP000887159"/>
    </source>
</evidence>
<proteinExistence type="predicted"/>
<dbReference type="Proteomes" id="UP000887159">
    <property type="component" value="Unassembled WGS sequence"/>
</dbReference>
<sequence>MEQSTNLNVGLWSGHEKKKREIGMARKRAENREGSLGFPGDRNSVSYNATRNVYAAWARKLTTAKPDDPELQNIHQEVGKSGEIVSNLLAKLDIPLFKIPASEKELDRIIFRLKNKRTEPSPAKNREAKKPAAVSPPHPFKG</sequence>
<dbReference type="AlphaFoldDB" id="A0A8X6V875"/>
<feature type="compositionally biased region" description="Basic and acidic residues" evidence="1">
    <location>
        <begin position="19"/>
        <end position="33"/>
    </location>
</feature>
<name>A0A8X6V875_TRICX</name>
<feature type="region of interest" description="Disordered" evidence="1">
    <location>
        <begin position="18"/>
        <end position="42"/>
    </location>
</feature>
<protein>
    <submittedName>
        <fullName evidence="2">Uncharacterized protein</fullName>
    </submittedName>
</protein>
<evidence type="ECO:0000313" key="2">
    <source>
        <dbReference type="EMBL" id="GFY08527.1"/>
    </source>
</evidence>
<dbReference type="EMBL" id="BMAU01021282">
    <property type="protein sequence ID" value="GFY08527.1"/>
    <property type="molecule type" value="Genomic_DNA"/>
</dbReference>
<accession>A0A8X6V875</accession>
<evidence type="ECO:0000256" key="1">
    <source>
        <dbReference type="SAM" id="MobiDB-lite"/>
    </source>
</evidence>
<organism evidence="2 3">
    <name type="scientific">Trichonephila clavipes</name>
    <name type="common">Golden silk orbweaver</name>
    <name type="synonym">Nephila clavipes</name>
    <dbReference type="NCBI Taxonomy" id="2585209"/>
    <lineage>
        <taxon>Eukaryota</taxon>
        <taxon>Metazoa</taxon>
        <taxon>Ecdysozoa</taxon>
        <taxon>Arthropoda</taxon>
        <taxon>Chelicerata</taxon>
        <taxon>Arachnida</taxon>
        <taxon>Araneae</taxon>
        <taxon>Araneomorphae</taxon>
        <taxon>Entelegynae</taxon>
        <taxon>Araneoidea</taxon>
        <taxon>Nephilidae</taxon>
        <taxon>Trichonephila</taxon>
    </lineage>
</organism>
<comment type="caution">
    <text evidence="2">The sequence shown here is derived from an EMBL/GenBank/DDBJ whole genome shotgun (WGS) entry which is preliminary data.</text>
</comment>